<evidence type="ECO:0000256" key="6">
    <source>
        <dbReference type="ARBA" id="ARBA00012487"/>
    </source>
</evidence>
<evidence type="ECO:0000256" key="11">
    <source>
        <dbReference type="ARBA" id="ARBA00022692"/>
    </source>
</evidence>
<evidence type="ECO:0000256" key="5">
    <source>
        <dbReference type="ARBA" id="ARBA00010185"/>
    </source>
</evidence>
<feature type="transmembrane region" description="Helical" evidence="24">
    <location>
        <begin position="195"/>
        <end position="218"/>
    </location>
</feature>
<keyword evidence="14" id="KW-0443">Lipid metabolism</keyword>
<dbReference type="PANTHER" id="PTHR46382:SF1">
    <property type="entry name" value="PHOSPHATIDATE CYTIDYLYLTRANSFERASE"/>
    <property type="match status" value="1"/>
</dbReference>
<evidence type="ECO:0000256" key="10">
    <source>
        <dbReference type="ARBA" id="ARBA00022679"/>
    </source>
</evidence>
<comment type="subcellular location">
    <subcellularLocation>
        <location evidence="2">Cell membrane</location>
        <topology evidence="2">Multi-pass membrane protein</topology>
    </subcellularLocation>
</comment>
<comment type="catalytic activity">
    <reaction evidence="1">
        <text>a 1,2-diacyl-sn-glycero-3-phosphate + CTP + H(+) = a CDP-1,2-diacyl-sn-glycerol + diphosphate</text>
        <dbReference type="Rhea" id="RHEA:16229"/>
        <dbReference type="ChEBI" id="CHEBI:15378"/>
        <dbReference type="ChEBI" id="CHEBI:33019"/>
        <dbReference type="ChEBI" id="CHEBI:37563"/>
        <dbReference type="ChEBI" id="CHEBI:58332"/>
        <dbReference type="ChEBI" id="CHEBI:58608"/>
        <dbReference type="EC" id="2.7.7.41"/>
    </reaction>
</comment>
<keyword evidence="12 25" id="KW-0548">Nucleotidyltransferase</keyword>
<keyword evidence="16" id="KW-0594">Phospholipid biosynthesis</keyword>
<gene>
    <name evidence="25" type="ORF">ABGF40_04145</name>
</gene>
<dbReference type="Proteomes" id="UP001629536">
    <property type="component" value="Unassembled WGS sequence"/>
</dbReference>
<feature type="transmembrane region" description="Helical" evidence="24">
    <location>
        <begin position="81"/>
        <end position="97"/>
    </location>
</feature>
<evidence type="ECO:0000256" key="13">
    <source>
        <dbReference type="ARBA" id="ARBA00022989"/>
    </source>
</evidence>
<reference evidence="25 26" key="1">
    <citation type="journal article" date="2024" name="Front. Microbiol.">
        <title>Pangenomic and biochemical analyses of Helcococcus ovis reveal widespread tetracycline resistance and a novel bacterial species, Helcococcus bovis.</title>
        <authorList>
            <person name="Cunha F."/>
            <person name="Zhai Y."/>
            <person name="Casaro S."/>
            <person name="Jones K.L."/>
            <person name="Hernandez M."/>
            <person name="Bisinotto R.S."/>
            <person name="Kariyawasam S."/>
            <person name="Brown M.B."/>
            <person name="Phillips A."/>
            <person name="Jeong K.C."/>
            <person name="Galvao K.N."/>
        </authorList>
    </citation>
    <scope>NUCLEOTIDE SEQUENCE [LARGE SCALE GENOMIC DNA]</scope>
    <source>
        <strain evidence="25 26">KG197</strain>
    </source>
</reference>
<evidence type="ECO:0000256" key="8">
    <source>
        <dbReference type="ARBA" id="ARBA00022475"/>
    </source>
</evidence>
<name>A0ABW9F648_9FIRM</name>
<evidence type="ECO:0000256" key="14">
    <source>
        <dbReference type="ARBA" id="ARBA00023098"/>
    </source>
</evidence>
<evidence type="ECO:0000256" key="18">
    <source>
        <dbReference type="ARBA" id="ARBA00029893"/>
    </source>
</evidence>
<keyword evidence="26" id="KW-1185">Reference proteome</keyword>
<feature type="transmembrane region" description="Helical" evidence="24">
    <location>
        <begin position="131"/>
        <end position="149"/>
    </location>
</feature>
<dbReference type="PANTHER" id="PTHR46382">
    <property type="entry name" value="PHOSPHATIDATE CYTIDYLYLTRANSFERASE"/>
    <property type="match status" value="1"/>
</dbReference>
<evidence type="ECO:0000256" key="19">
    <source>
        <dbReference type="ARBA" id="ARBA00031825"/>
    </source>
</evidence>
<evidence type="ECO:0000256" key="1">
    <source>
        <dbReference type="ARBA" id="ARBA00001698"/>
    </source>
</evidence>
<keyword evidence="8" id="KW-1003">Cell membrane</keyword>
<protein>
    <recommendedName>
        <fullName evidence="7">Phosphatidate cytidylyltransferase</fullName>
        <ecNumber evidence="6">2.7.7.41</ecNumber>
    </recommendedName>
    <alternativeName>
        <fullName evidence="20">CDP-DAG synthase</fullName>
    </alternativeName>
    <alternativeName>
        <fullName evidence="22">CDP-DG synthase</fullName>
    </alternativeName>
    <alternativeName>
        <fullName evidence="18">CDP-diacylglycerol synthase</fullName>
    </alternativeName>
    <alternativeName>
        <fullName evidence="21">CDP-diglyceride pyrophosphorylase</fullName>
    </alternativeName>
    <alternativeName>
        <fullName evidence="23">CDP-diglyceride synthase</fullName>
    </alternativeName>
    <alternativeName>
        <fullName evidence="19">CTP:phosphatidate cytidylyltransferase</fullName>
    </alternativeName>
</protein>
<organism evidence="25 26">
    <name type="scientific">Helcococcus bovis</name>
    <dbReference type="NCBI Taxonomy" id="3153252"/>
    <lineage>
        <taxon>Bacteria</taxon>
        <taxon>Bacillati</taxon>
        <taxon>Bacillota</taxon>
        <taxon>Tissierellia</taxon>
        <taxon>Tissierellales</taxon>
        <taxon>Peptoniphilaceae</taxon>
        <taxon>Helcococcus</taxon>
    </lineage>
</organism>
<dbReference type="Pfam" id="PF01148">
    <property type="entry name" value="CTP_transf_1"/>
    <property type="match status" value="1"/>
</dbReference>
<proteinExistence type="inferred from homology"/>
<comment type="pathway">
    <text evidence="4">Lipid metabolism.</text>
</comment>
<feature type="transmembrane region" description="Helical" evidence="24">
    <location>
        <begin position="106"/>
        <end position="125"/>
    </location>
</feature>
<accession>A0ABW9F648</accession>
<dbReference type="EMBL" id="JBFNFH010000007">
    <property type="protein sequence ID" value="MFM1524856.1"/>
    <property type="molecule type" value="Genomic_DNA"/>
</dbReference>
<comment type="caution">
    <text evidence="25">The sequence shown here is derived from an EMBL/GenBank/DDBJ whole genome shotgun (WGS) entry which is preliminary data.</text>
</comment>
<evidence type="ECO:0000256" key="22">
    <source>
        <dbReference type="ARBA" id="ARBA00032743"/>
    </source>
</evidence>
<evidence type="ECO:0000256" key="4">
    <source>
        <dbReference type="ARBA" id="ARBA00005189"/>
    </source>
</evidence>
<dbReference type="GO" id="GO:0004605">
    <property type="term" value="F:phosphatidate cytidylyltransferase activity"/>
    <property type="evidence" value="ECO:0007669"/>
    <property type="project" value="UniProtKB-EC"/>
</dbReference>
<sequence length="260" mass="29543">MKNNLLKRIITGIILIFVILGMIYLNNPILTFGILILSNIAIYELSKALKKLEYGIQEKVLYIFNSLLVSSTLLYDVKITLSLYIFINIIILSLIIFKSECRVNDILGNIFIILYITVPYILILNLRDTKWIFYAYALPSFTDTLAYAIGILFGKHKLIERLSPKKTIEGALGGILGGIIFTYIFINIFNLNQDLFLYGFAVIFSIISQIGDLFASFIKRKADIKDYGSILIGHGGIMDRFDSLLFVAPLVYIMIINLRL</sequence>
<evidence type="ECO:0000256" key="20">
    <source>
        <dbReference type="ARBA" id="ARBA00032253"/>
    </source>
</evidence>
<keyword evidence="9" id="KW-0444">Lipid biosynthesis</keyword>
<keyword evidence="13 24" id="KW-1133">Transmembrane helix</keyword>
<evidence type="ECO:0000256" key="24">
    <source>
        <dbReference type="SAM" id="Phobius"/>
    </source>
</evidence>
<evidence type="ECO:0000256" key="9">
    <source>
        <dbReference type="ARBA" id="ARBA00022516"/>
    </source>
</evidence>
<comment type="pathway">
    <text evidence="3">Phospholipid metabolism; CDP-diacylglycerol biosynthesis; CDP-diacylglycerol from sn-glycerol 3-phosphate: step 3/3.</text>
</comment>
<evidence type="ECO:0000313" key="25">
    <source>
        <dbReference type="EMBL" id="MFM1524856.1"/>
    </source>
</evidence>
<evidence type="ECO:0000256" key="16">
    <source>
        <dbReference type="ARBA" id="ARBA00023209"/>
    </source>
</evidence>
<dbReference type="RefSeq" id="WP_408105251.1">
    <property type="nucleotide sequence ID" value="NZ_JBFNFH010000007.1"/>
</dbReference>
<evidence type="ECO:0000256" key="7">
    <source>
        <dbReference type="ARBA" id="ARBA00019373"/>
    </source>
</evidence>
<evidence type="ECO:0000256" key="17">
    <source>
        <dbReference type="ARBA" id="ARBA00023264"/>
    </source>
</evidence>
<comment type="similarity">
    <text evidence="5">Belongs to the CDS family.</text>
</comment>
<evidence type="ECO:0000256" key="21">
    <source>
        <dbReference type="ARBA" id="ARBA00032396"/>
    </source>
</evidence>
<evidence type="ECO:0000256" key="15">
    <source>
        <dbReference type="ARBA" id="ARBA00023136"/>
    </source>
</evidence>
<feature type="transmembrane region" description="Helical" evidence="24">
    <location>
        <begin position="170"/>
        <end position="189"/>
    </location>
</feature>
<evidence type="ECO:0000256" key="3">
    <source>
        <dbReference type="ARBA" id="ARBA00005119"/>
    </source>
</evidence>
<evidence type="ECO:0000256" key="2">
    <source>
        <dbReference type="ARBA" id="ARBA00004651"/>
    </source>
</evidence>
<keyword evidence="10 25" id="KW-0808">Transferase</keyword>
<keyword evidence="11 24" id="KW-0812">Transmembrane</keyword>
<keyword evidence="17" id="KW-1208">Phospholipid metabolism</keyword>
<evidence type="ECO:0000256" key="23">
    <source>
        <dbReference type="ARBA" id="ARBA00033406"/>
    </source>
</evidence>
<evidence type="ECO:0000256" key="12">
    <source>
        <dbReference type="ARBA" id="ARBA00022695"/>
    </source>
</evidence>
<dbReference type="EC" id="2.7.7.41" evidence="6"/>
<keyword evidence="15 24" id="KW-0472">Membrane</keyword>
<evidence type="ECO:0000313" key="26">
    <source>
        <dbReference type="Proteomes" id="UP001629536"/>
    </source>
</evidence>